<feature type="region of interest" description="Disordered" evidence="1">
    <location>
        <begin position="32"/>
        <end position="58"/>
    </location>
</feature>
<protein>
    <submittedName>
        <fullName evidence="2">Uncharacterized protein</fullName>
    </submittedName>
</protein>
<keyword evidence="3" id="KW-1185">Reference proteome</keyword>
<dbReference type="STRING" id="694427.Palpr_2126"/>
<sequence>MERKIESTEKKAYNPPQIEKITLDNEISLTMESAPADPPSWSENKEYFNNDPFKTNVG</sequence>
<proteinExistence type="predicted"/>
<evidence type="ECO:0000313" key="3">
    <source>
        <dbReference type="Proteomes" id="UP000008718"/>
    </source>
</evidence>
<dbReference type="Proteomes" id="UP000008718">
    <property type="component" value="Chromosome"/>
</dbReference>
<name>E4T6B8_PALPW</name>
<reference key="1">
    <citation type="submission" date="2010-11" db="EMBL/GenBank/DDBJ databases">
        <title>The complete genome of Paludibacter propionicigenes DSM 17365.</title>
        <authorList>
            <consortium name="US DOE Joint Genome Institute (JGI-PGF)"/>
            <person name="Lucas S."/>
            <person name="Copeland A."/>
            <person name="Lapidus A."/>
            <person name="Bruce D."/>
            <person name="Goodwin L."/>
            <person name="Pitluck S."/>
            <person name="Kyrpides N."/>
            <person name="Mavromatis K."/>
            <person name="Ivanova N."/>
            <person name="Munk A.C."/>
            <person name="Brettin T."/>
            <person name="Detter J.C."/>
            <person name="Han C."/>
            <person name="Tapia R."/>
            <person name="Land M."/>
            <person name="Hauser L."/>
            <person name="Markowitz V."/>
            <person name="Cheng J.-F."/>
            <person name="Hugenholtz P."/>
            <person name="Woyke T."/>
            <person name="Wu D."/>
            <person name="Gronow S."/>
            <person name="Wellnitz S."/>
            <person name="Brambilla E."/>
            <person name="Klenk H.-P."/>
            <person name="Eisen J.A."/>
        </authorList>
    </citation>
    <scope>NUCLEOTIDE SEQUENCE</scope>
    <source>
        <strain>WB4</strain>
    </source>
</reference>
<organism evidence="2 3">
    <name type="scientific">Paludibacter propionicigenes (strain DSM 17365 / JCM 13257 / WB4)</name>
    <dbReference type="NCBI Taxonomy" id="694427"/>
    <lineage>
        <taxon>Bacteria</taxon>
        <taxon>Pseudomonadati</taxon>
        <taxon>Bacteroidota</taxon>
        <taxon>Bacteroidia</taxon>
        <taxon>Bacteroidales</taxon>
        <taxon>Paludibacteraceae</taxon>
        <taxon>Paludibacter</taxon>
    </lineage>
</organism>
<dbReference type="RefSeq" id="WP_013445631.1">
    <property type="nucleotide sequence ID" value="NC_014734.1"/>
</dbReference>
<dbReference type="HOGENOM" id="CLU_2975121_0_0_10"/>
<dbReference type="AlphaFoldDB" id="E4T6B8"/>
<accession>E4T6B8</accession>
<evidence type="ECO:0000313" key="2">
    <source>
        <dbReference type="EMBL" id="ADQ80262.1"/>
    </source>
</evidence>
<dbReference type="KEGG" id="ppn:Palpr_2126"/>
<dbReference type="EMBL" id="CP002345">
    <property type="protein sequence ID" value="ADQ80262.1"/>
    <property type="molecule type" value="Genomic_DNA"/>
</dbReference>
<gene>
    <name evidence="2" type="ordered locus">Palpr_2126</name>
</gene>
<reference evidence="2 3" key="2">
    <citation type="journal article" date="2011" name="Stand. Genomic Sci.">
        <title>Complete genome sequence of Paludibacter propionicigenes type strain (WB4).</title>
        <authorList>
            <person name="Gronow S."/>
            <person name="Munk C."/>
            <person name="Lapidus A."/>
            <person name="Nolan M."/>
            <person name="Lucas S."/>
            <person name="Hammon N."/>
            <person name="Deshpande S."/>
            <person name="Cheng J.F."/>
            <person name="Tapia R."/>
            <person name="Han C."/>
            <person name="Goodwin L."/>
            <person name="Pitluck S."/>
            <person name="Liolios K."/>
            <person name="Ivanova N."/>
            <person name="Mavromatis K."/>
            <person name="Mikhailova N."/>
            <person name="Pati A."/>
            <person name="Chen A."/>
            <person name="Palaniappan K."/>
            <person name="Land M."/>
            <person name="Hauser L."/>
            <person name="Chang Y.J."/>
            <person name="Jeffries C.D."/>
            <person name="Brambilla E."/>
            <person name="Rohde M."/>
            <person name="Goker M."/>
            <person name="Detter J.C."/>
            <person name="Woyke T."/>
            <person name="Bristow J."/>
            <person name="Eisen J.A."/>
            <person name="Markowitz V."/>
            <person name="Hugenholtz P."/>
            <person name="Kyrpides N.C."/>
            <person name="Klenk H.P."/>
        </authorList>
    </citation>
    <scope>NUCLEOTIDE SEQUENCE [LARGE SCALE GENOMIC DNA]</scope>
    <source>
        <strain evidence="3">DSM 17365 / JCM 13257 / WB4</strain>
    </source>
</reference>
<evidence type="ECO:0000256" key="1">
    <source>
        <dbReference type="SAM" id="MobiDB-lite"/>
    </source>
</evidence>